<reference evidence="3" key="1">
    <citation type="submission" date="2023-07" db="EMBL/GenBank/DDBJ databases">
        <title>Whole genome sequence analysis of rice epiphytic Sphingomonas sanguinis OsEp_Plm_15B2.</title>
        <authorList>
            <person name="Sahu K.P."/>
            <person name="Asharani P."/>
            <person name="Reddy B."/>
            <person name="Kumar A."/>
        </authorList>
    </citation>
    <scope>NUCLEOTIDE SEQUENCE [LARGE SCALE GENOMIC DNA]</scope>
    <source>
        <strain evidence="3">OsEp_Plm_15B2</strain>
    </source>
</reference>
<accession>A0ABU5LVD3</accession>
<feature type="region of interest" description="Disordered" evidence="1">
    <location>
        <begin position="45"/>
        <end position="72"/>
    </location>
</feature>
<dbReference type="EMBL" id="JAOBTW010000026">
    <property type="protein sequence ID" value="MDZ7283891.1"/>
    <property type="molecule type" value="Genomic_DNA"/>
</dbReference>
<protein>
    <recommendedName>
        <fullName evidence="4">TonB C-terminal domain-containing protein</fullName>
    </recommendedName>
</protein>
<proteinExistence type="predicted"/>
<keyword evidence="3" id="KW-1185">Reference proteome</keyword>
<name>A0ABU5LVD3_9SPHN</name>
<evidence type="ECO:0000313" key="2">
    <source>
        <dbReference type="EMBL" id="MDZ7283891.1"/>
    </source>
</evidence>
<evidence type="ECO:0008006" key="4">
    <source>
        <dbReference type="Google" id="ProtNLM"/>
    </source>
</evidence>
<evidence type="ECO:0000256" key="1">
    <source>
        <dbReference type="SAM" id="MobiDB-lite"/>
    </source>
</evidence>
<evidence type="ECO:0000313" key="3">
    <source>
        <dbReference type="Proteomes" id="UP001292182"/>
    </source>
</evidence>
<sequence>MRPGAGLLATAGCVALTAAALWHGWSTDTARPAAIMVVAGSSAAHKPAPPFPKSGPPVIPETPGPNAPTTERAESVVTDYAAHASAPLAIESSTCSGSRCRVAVYQTADYVQRGRKFYESEDFTALTRAAGAQAVRVTPYDRPDRSGYLIDMMF</sequence>
<organism evidence="2 3">
    <name type="scientific">Sphingomonas sanguinis</name>
    <dbReference type="NCBI Taxonomy" id="33051"/>
    <lineage>
        <taxon>Bacteria</taxon>
        <taxon>Pseudomonadati</taxon>
        <taxon>Pseudomonadota</taxon>
        <taxon>Alphaproteobacteria</taxon>
        <taxon>Sphingomonadales</taxon>
        <taxon>Sphingomonadaceae</taxon>
        <taxon>Sphingomonas</taxon>
    </lineage>
</organism>
<comment type="caution">
    <text evidence="2">The sequence shown here is derived from an EMBL/GenBank/DDBJ whole genome shotgun (WGS) entry which is preliminary data.</text>
</comment>
<feature type="compositionally biased region" description="Pro residues" evidence="1">
    <location>
        <begin position="47"/>
        <end position="66"/>
    </location>
</feature>
<gene>
    <name evidence="2" type="ORF">N4G62_17825</name>
</gene>
<dbReference type="Proteomes" id="UP001292182">
    <property type="component" value="Unassembled WGS sequence"/>
</dbReference>
<dbReference type="RefSeq" id="WP_322540303.1">
    <property type="nucleotide sequence ID" value="NZ_JAOBTW010000026.1"/>
</dbReference>